<gene>
    <name evidence="6" type="primary">scpB</name>
    <name evidence="6" type="ORF">ACFOUW_29880</name>
</gene>
<dbReference type="Proteomes" id="UP001595699">
    <property type="component" value="Unassembled WGS sequence"/>
</dbReference>
<dbReference type="InterPro" id="IPR005234">
    <property type="entry name" value="ScpB_csome_segregation"/>
</dbReference>
<evidence type="ECO:0000256" key="2">
    <source>
        <dbReference type="ARBA" id="ARBA00022618"/>
    </source>
</evidence>
<evidence type="ECO:0000256" key="4">
    <source>
        <dbReference type="ARBA" id="ARBA00023306"/>
    </source>
</evidence>
<feature type="region of interest" description="Disordered" evidence="5">
    <location>
        <begin position="428"/>
        <end position="461"/>
    </location>
</feature>
<feature type="region of interest" description="Disordered" evidence="5">
    <location>
        <begin position="1"/>
        <end position="210"/>
    </location>
</feature>
<evidence type="ECO:0000313" key="7">
    <source>
        <dbReference type="Proteomes" id="UP001595699"/>
    </source>
</evidence>
<dbReference type="SUPFAM" id="SSF46785">
    <property type="entry name" value="Winged helix' DNA-binding domain"/>
    <property type="match status" value="2"/>
</dbReference>
<keyword evidence="1" id="KW-0963">Cytoplasm</keyword>
<reference evidence="7" key="1">
    <citation type="journal article" date="2019" name="Int. J. Syst. Evol. Microbiol.">
        <title>The Global Catalogue of Microorganisms (GCM) 10K type strain sequencing project: providing services to taxonomists for standard genome sequencing and annotation.</title>
        <authorList>
            <consortium name="The Broad Institute Genomics Platform"/>
            <consortium name="The Broad Institute Genome Sequencing Center for Infectious Disease"/>
            <person name="Wu L."/>
            <person name="Ma J."/>
        </authorList>
    </citation>
    <scope>NUCLEOTIDE SEQUENCE [LARGE SCALE GENOMIC DNA]</scope>
    <source>
        <strain evidence="7">CGMCC 4.7241</strain>
    </source>
</reference>
<evidence type="ECO:0000256" key="3">
    <source>
        <dbReference type="ARBA" id="ARBA00022829"/>
    </source>
</evidence>
<keyword evidence="3" id="KW-0159">Chromosome partition</keyword>
<dbReference type="InterPro" id="IPR036388">
    <property type="entry name" value="WH-like_DNA-bd_sf"/>
</dbReference>
<comment type="caution">
    <text evidence="6">The sequence shown here is derived from an EMBL/GenBank/DDBJ whole genome shotgun (WGS) entry which is preliminary data.</text>
</comment>
<feature type="compositionally biased region" description="Acidic residues" evidence="5">
    <location>
        <begin position="31"/>
        <end position="48"/>
    </location>
</feature>
<dbReference type="EMBL" id="JBHRZH010000036">
    <property type="protein sequence ID" value="MFC3765079.1"/>
    <property type="molecule type" value="Genomic_DNA"/>
</dbReference>
<dbReference type="Gene3D" id="1.10.10.10">
    <property type="entry name" value="Winged helix-like DNA-binding domain superfamily/Winged helix DNA-binding domain"/>
    <property type="match status" value="2"/>
</dbReference>
<evidence type="ECO:0000313" key="6">
    <source>
        <dbReference type="EMBL" id="MFC3765079.1"/>
    </source>
</evidence>
<accession>A0ABV7YJY4</accession>
<proteinExistence type="predicted"/>
<evidence type="ECO:0000256" key="1">
    <source>
        <dbReference type="ARBA" id="ARBA00022490"/>
    </source>
</evidence>
<feature type="compositionally biased region" description="Acidic residues" evidence="5">
    <location>
        <begin position="167"/>
        <end position="183"/>
    </location>
</feature>
<dbReference type="RefSeq" id="WP_307782474.1">
    <property type="nucleotide sequence ID" value="NZ_JAFBCM010000001.1"/>
</dbReference>
<keyword evidence="2" id="KW-0132">Cell division</keyword>
<dbReference type="PANTHER" id="PTHR34298">
    <property type="entry name" value="SEGREGATION AND CONDENSATION PROTEIN B"/>
    <property type="match status" value="1"/>
</dbReference>
<protein>
    <submittedName>
        <fullName evidence="6">SMC-Scp complex subunit ScpB</fullName>
    </submittedName>
</protein>
<dbReference type="NCBIfam" id="TIGR00281">
    <property type="entry name" value="SMC-Scp complex subunit ScpB"/>
    <property type="match status" value="1"/>
</dbReference>
<sequence>MTTPDDERDLGLTASNHEEANALDTPAMPDDSAELSDLDESSQDDLATDEAPASSDRSEVGDTAEGESSPSDDAPVADDDASALADDSTDAIEVDDLDLDETSRGDLASEPVESIDDSDVEDAARADASADGESSPPDAGSVVEESASLSPESDSAPGDRSSASADESADSIEVDDLDLDETSPDGLADGESAESGDGSSAPVGVSGGGGAATVGEVAESIEVTGSLLGADELVAAGAGGFVDGTDATDIEEPVHLLPLRPSIEAILLVTDEPIPTVTLAQVLGRPQPEVAEELASLSKSYTDEGRGFDLREIAGGWRLYTREEYAEVVERFVLDGQQARLTQAALETLAVVAYKQPVSRTRVSAIRGVNCDGVMRTLLSRGLVQEAGTDDESGAHLYRTTSYFLERLGLDSLGDLPDLAPYLPEIEEMEAEHAHRLDAEPEPEPEPQHDHAQEPVGAEQP</sequence>
<dbReference type="InterPro" id="IPR036390">
    <property type="entry name" value="WH_DNA-bd_sf"/>
</dbReference>
<feature type="compositionally biased region" description="Acidic residues" evidence="5">
    <location>
        <begin position="75"/>
        <end position="100"/>
    </location>
</feature>
<evidence type="ECO:0000256" key="5">
    <source>
        <dbReference type="SAM" id="MobiDB-lite"/>
    </source>
</evidence>
<organism evidence="6 7">
    <name type="scientific">Tenggerimyces flavus</name>
    <dbReference type="NCBI Taxonomy" id="1708749"/>
    <lineage>
        <taxon>Bacteria</taxon>
        <taxon>Bacillati</taxon>
        <taxon>Actinomycetota</taxon>
        <taxon>Actinomycetes</taxon>
        <taxon>Propionibacteriales</taxon>
        <taxon>Nocardioidaceae</taxon>
        <taxon>Tenggerimyces</taxon>
    </lineage>
</organism>
<keyword evidence="4" id="KW-0131">Cell cycle</keyword>
<name>A0ABV7YJY4_9ACTN</name>
<keyword evidence="7" id="KW-1185">Reference proteome</keyword>
<dbReference type="PANTHER" id="PTHR34298:SF2">
    <property type="entry name" value="SEGREGATION AND CONDENSATION PROTEIN B"/>
    <property type="match status" value="1"/>
</dbReference>
<dbReference type="Pfam" id="PF04079">
    <property type="entry name" value="SMC_ScpB"/>
    <property type="match status" value="1"/>
</dbReference>
<feature type="compositionally biased region" description="Low complexity" evidence="5">
    <location>
        <begin position="189"/>
        <end position="204"/>
    </location>
</feature>